<dbReference type="PaxDb" id="29760-VIT_18s0001g15160.t01"/>
<name>F6GZU9_VITVI</name>
<dbReference type="STRING" id="29760.F6GZU9"/>
<dbReference type="eggNOG" id="ENOG502SD02">
    <property type="taxonomic scope" value="Eukaryota"/>
</dbReference>
<evidence type="ECO:0000313" key="1">
    <source>
        <dbReference type="EMBL" id="CCB46086.1"/>
    </source>
</evidence>
<protein>
    <submittedName>
        <fullName evidence="1">Uncharacterized protein</fullName>
    </submittedName>
</protein>
<sequence length="69" mass="8025">MEAMRRWVRREDGLLIKVLLRNDRLDDMLFEINRNLIISDSLIMLGGDENSVYTKGAMAPFSSWYSTVT</sequence>
<dbReference type="OrthoDB" id="1726583at2759"/>
<dbReference type="Proteomes" id="UP000009183">
    <property type="component" value="Chromosome 18"/>
</dbReference>
<dbReference type="AlphaFoldDB" id="F6GZU9"/>
<proteinExistence type="predicted"/>
<gene>
    <name evidence="1" type="ordered locus">VIT_18s0001g15160</name>
</gene>
<keyword evidence="2" id="KW-1185">Reference proteome</keyword>
<dbReference type="InParanoid" id="F6GZU9"/>
<accession>F6GZU9</accession>
<dbReference type="EMBL" id="FN595227">
    <property type="protein sequence ID" value="CCB46086.1"/>
    <property type="molecule type" value="Genomic_DNA"/>
</dbReference>
<reference evidence="2" key="1">
    <citation type="journal article" date="2007" name="Nature">
        <title>The grapevine genome sequence suggests ancestral hexaploidization in major angiosperm phyla.</title>
        <authorList>
            <consortium name="The French-Italian Public Consortium for Grapevine Genome Characterization."/>
            <person name="Jaillon O."/>
            <person name="Aury J.-M."/>
            <person name="Noel B."/>
            <person name="Policriti A."/>
            <person name="Clepet C."/>
            <person name="Casagrande A."/>
            <person name="Choisne N."/>
            <person name="Aubourg S."/>
            <person name="Vitulo N."/>
            <person name="Jubin C."/>
            <person name="Vezzi A."/>
            <person name="Legeai F."/>
            <person name="Hugueney P."/>
            <person name="Dasilva C."/>
            <person name="Horner D."/>
            <person name="Mica E."/>
            <person name="Jublot D."/>
            <person name="Poulain J."/>
            <person name="Bruyere C."/>
            <person name="Billault A."/>
            <person name="Segurens B."/>
            <person name="Gouyvenoux M."/>
            <person name="Ugarte E."/>
            <person name="Cattonaro F."/>
            <person name="Anthouard V."/>
            <person name="Vico V."/>
            <person name="Del Fabbro C."/>
            <person name="Alaux M."/>
            <person name="Di Gaspero G."/>
            <person name="Dumas V."/>
            <person name="Felice N."/>
            <person name="Paillard S."/>
            <person name="Juman I."/>
            <person name="Moroldo M."/>
            <person name="Scalabrin S."/>
            <person name="Canaguier A."/>
            <person name="Le Clainche I."/>
            <person name="Malacrida G."/>
            <person name="Durand E."/>
            <person name="Pesole G."/>
            <person name="Laucou V."/>
            <person name="Chatelet P."/>
            <person name="Merdinoglu D."/>
            <person name="Delledonne M."/>
            <person name="Pezzotti M."/>
            <person name="Lecharny A."/>
            <person name="Scarpelli C."/>
            <person name="Artiguenave F."/>
            <person name="Pe M.E."/>
            <person name="Valle G."/>
            <person name="Morgante M."/>
            <person name="Caboche M."/>
            <person name="Adam-Blondon A.-F."/>
            <person name="Weissenbach J."/>
            <person name="Quetier F."/>
            <person name="Wincker P."/>
        </authorList>
    </citation>
    <scope>NUCLEOTIDE SEQUENCE [LARGE SCALE GENOMIC DNA]</scope>
    <source>
        <strain evidence="2">cv. Pinot noir / PN40024</strain>
    </source>
</reference>
<evidence type="ECO:0000313" key="2">
    <source>
        <dbReference type="Proteomes" id="UP000009183"/>
    </source>
</evidence>
<dbReference type="HOGENOM" id="CLU_2781057_0_0_1"/>
<organism evidence="1 2">
    <name type="scientific">Vitis vinifera</name>
    <name type="common">Grape</name>
    <dbReference type="NCBI Taxonomy" id="29760"/>
    <lineage>
        <taxon>Eukaryota</taxon>
        <taxon>Viridiplantae</taxon>
        <taxon>Streptophyta</taxon>
        <taxon>Embryophyta</taxon>
        <taxon>Tracheophyta</taxon>
        <taxon>Spermatophyta</taxon>
        <taxon>Magnoliopsida</taxon>
        <taxon>eudicotyledons</taxon>
        <taxon>Gunneridae</taxon>
        <taxon>Pentapetalae</taxon>
        <taxon>rosids</taxon>
        <taxon>Vitales</taxon>
        <taxon>Vitaceae</taxon>
        <taxon>Viteae</taxon>
        <taxon>Vitis</taxon>
    </lineage>
</organism>